<evidence type="ECO:0000256" key="2">
    <source>
        <dbReference type="ARBA" id="ARBA00022884"/>
    </source>
</evidence>
<evidence type="ECO:0000256" key="7">
    <source>
        <dbReference type="SAM" id="MobiDB-lite"/>
    </source>
</evidence>
<name>A0A4Q1RL70_9FIRM</name>
<dbReference type="GO" id="GO:0008360">
    <property type="term" value="P:regulation of cell shape"/>
    <property type="evidence" value="ECO:0007669"/>
    <property type="project" value="UniProtKB-KW"/>
</dbReference>
<comment type="subunit">
    <text evidence="6">Forms a complex with KhpA.</text>
</comment>
<dbReference type="AlphaFoldDB" id="A0A4Q1RL70"/>
<dbReference type="Gene3D" id="3.30.1370.50">
    <property type="entry name" value="R3H-like domain"/>
    <property type="match status" value="1"/>
</dbReference>
<dbReference type="RefSeq" id="WP_129259345.1">
    <property type="nucleotide sequence ID" value="NZ_SDKC01000001.1"/>
</dbReference>
<dbReference type="PANTHER" id="PTHR35800:SF1">
    <property type="entry name" value="RNA-BINDING PROTEIN KHPB"/>
    <property type="match status" value="1"/>
</dbReference>
<dbReference type="CDD" id="cd02644">
    <property type="entry name" value="R3H_jag"/>
    <property type="match status" value="1"/>
</dbReference>
<feature type="region of interest" description="Jag_N domain" evidence="6">
    <location>
        <begin position="5"/>
        <end position="55"/>
    </location>
</feature>
<evidence type="ECO:0000256" key="3">
    <source>
        <dbReference type="ARBA" id="ARBA00022960"/>
    </source>
</evidence>
<dbReference type="Pfam" id="PF14804">
    <property type="entry name" value="Jag_N"/>
    <property type="match status" value="1"/>
</dbReference>
<keyword evidence="4 6" id="KW-0143">Chaperone</keyword>
<feature type="region of interest" description="Disordered" evidence="7">
    <location>
        <begin position="73"/>
        <end position="140"/>
    </location>
</feature>
<dbReference type="GO" id="GO:0071555">
    <property type="term" value="P:cell wall organization"/>
    <property type="evidence" value="ECO:0007669"/>
    <property type="project" value="UniProtKB-KW"/>
</dbReference>
<comment type="caution">
    <text evidence="9">The sequence shown here is derived from an EMBL/GenBank/DDBJ whole genome shotgun (WGS) entry which is preliminary data.</text>
</comment>
<dbReference type="InterPro" id="IPR038008">
    <property type="entry name" value="Jag_KH"/>
</dbReference>
<dbReference type="Pfam" id="PF13083">
    <property type="entry name" value="KH_KhpA-B"/>
    <property type="match status" value="1"/>
</dbReference>
<dbReference type="HAMAP" id="MF_00867">
    <property type="entry name" value="KhpB"/>
    <property type="match status" value="1"/>
</dbReference>
<dbReference type="Gene3D" id="3.30.30.80">
    <property type="entry name" value="probable RNA-binding protein from clostridium symbiosum atcc 14940"/>
    <property type="match status" value="1"/>
</dbReference>
<dbReference type="CDD" id="cd02414">
    <property type="entry name" value="KH-II_Jag"/>
    <property type="match status" value="1"/>
</dbReference>
<organism evidence="9 10">
    <name type="scientific">Blautia faecicola</name>
    <dbReference type="NCBI Taxonomy" id="2509240"/>
    <lineage>
        <taxon>Bacteria</taxon>
        <taxon>Bacillati</taxon>
        <taxon>Bacillota</taxon>
        <taxon>Clostridia</taxon>
        <taxon>Lachnospirales</taxon>
        <taxon>Lachnospiraceae</taxon>
        <taxon>Blautia</taxon>
    </lineage>
</organism>
<sequence>MEFKEITAKTVDEAITKACLEFETSSDNLEIQVVQEGTSGFLGFIGSKPAVIKVRKKVQEEEFDILKELAKEEKKEKKAPVKEEKKEPKKEFRKEVKKEAKPVREPKKETAAKPQTENKEVKPVAKEAQPKPEPRKPVVRTEEQVQQMKQDAEKFLTGVFGAMELPVEITMNYDKTADCLEIDFAGEDMGILIGKRGQTLDSLQYLTSLVVNKEQQDYVRVKVDTENYRSRRKDTLENLAKNIAFKVRKTRKPVVLEPMNPYERRIIHSALQGNKYVETYSEGNEPYRHVVVVYKGK</sequence>
<dbReference type="Gene3D" id="3.30.300.20">
    <property type="match status" value="1"/>
</dbReference>
<dbReference type="InterPro" id="IPR038247">
    <property type="entry name" value="Jag_N_dom_sf"/>
</dbReference>
<keyword evidence="3 6" id="KW-0133">Cell shape</keyword>
<evidence type="ECO:0000256" key="5">
    <source>
        <dbReference type="ARBA" id="ARBA00023316"/>
    </source>
</evidence>
<dbReference type="EMBL" id="SDKC01000001">
    <property type="protein sequence ID" value="RXS76591.1"/>
    <property type="molecule type" value="Genomic_DNA"/>
</dbReference>
<dbReference type="Proteomes" id="UP000290106">
    <property type="component" value="Unassembled WGS sequence"/>
</dbReference>
<gene>
    <name evidence="6" type="primary">khpB</name>
    <name evidence="6" type="synonym">eloR</name>
    <name evidence="9" type="ORF">ETP43_16215</name>
</gene>
<accession>A0A4Q1RL70</accession>
<dbReference type="PROSITE" id="PS51061">
    <property type="entry name" value="R3H"/>
    <property type="match status" value="1"/>
</dbReference>
<dbReference type="InterPro" id="IPR001374">
    <property type="entry name" value="R3H_dom"/>
</dbReference>
<dbReference type="InterPro" id="IPR015946">
    <property type="entry name" value="KH_dom-like_a/b"/>
</dbReference>
<dbReference type="SUPFAM" id="SSF82708">
    <property type="entry name" value="R3H domain"/>
    <property type="match status" value="1"/>
</dbReference>
<keyword evidence="2 6" id="KW-0694">RNA-binding</keyword>
<comment type="function">
    <text evidence="6">A probable RNA chaperone. Forms a complex with KhpA which binds to cellular RNA and controls its expression. Plays a role in peptidoglycan (PG) homeostasis and cell length regulation.</text>
</comment>
<dbReference type="GO" id="GO:0003723">
    <property type="term" value="F:RNA binding"/>
    <property type="evidence" value="ECO:0007669"/>
    <property type="project" value="UniProtKB-UniRule"/>
</dbReference>
<reference evidence="9 10" key="1">
    <citation type="submission" date="2019-01" db="EMBL/GenBank/DDBJ databases">
        <title>Blautia sp. nov. KGMB01111 isolated human feces.</title>
        <authorList>
            <person name="Park J.-E."/>
            <person name="Kim J.-S."/>
            <person name="Park S.-H."/>
        </authorList>
    </citation>
    <scope>NUCLEOTIDE SEQUENCE [LARGE SCALE GENOMIC DNA]</scope>
    <source>
        <strain evidence="9 10">KGMB01111</strain>
    </source>
</reference>
<dbReference type="NCBIfam" id="NF041568">
    <property type="entry name" value="Jag_EloR"/>
    <property type="match status" value="1"/>
</dbReference>
<dbReference type="GO" id="GO:0005737">
    <property type="term" value="C:cytoplasm"/>
    <property type="evidence" value="ECO:0007669"/>
    <property type="project" value="UniProtKB-SubCell"/>
</dbReference>
<keyword evidence="5 6" id="KW-0961">Cell wall biogenesis/degradation</keyword>
<evidence type="ECO:0000313" key="9">
    <source>
        <dbReference type="EMBL" id="RXS76591.1"/>
    </source>
</evidence>
<evidence type="ECO:0000259" key="8">
    <source>
        <dbReference type="PROSITE" id="PS51061"/>
    </source>
</evidence>
<keyword evidence="10" id="KW-1185">Reference proteome</keyword>
<proteinExistence type="inferred from homology"/>
<dbReference type="PANTHER" id="PTHR35800">
    <property type="entry name" value="PROTEIN JAG"/>
    <property type="match status" value="1"/>
</dbReference>
<protein>
    <recommendedName>
        <fullName evidence="6">RNA-binding protein KhpB</fullName>
    </recommendedName>
    <alternativeName>
        <fullName evidence="6">RNA-binding protein EloR</fullName>
    </alternativeName>
</protein>
<dbReference type="SMART" id="SM01245">
    <property type="entry name" value="Jag_N"/>
    <property type="match status" value="1"/>
</dbReference>
<dbReference type="GO" id="GO:0009252">
    <property type="term" value="P:peptidoglycan biosynthetic process"/>
    <property type="evidence" value="ECO:0007669"/>
    <property type="project" value="UniProtKB-UniRule"/>
</dbReference>
<dbReference type="Pfam" id="PF01424">
    <property type="entry name" value="R3H"/>
    <property type="match status" value="1"/>
</dbReference>
<dbReference type="SMART" id="SM00393">
    <property type="entry name" value="R3H"/>
    <property type="match status" value="1"/>
</dbReference>
<dbReference type="InterPro" id="IPR036867">
    <property type="entry name" value="R3H_dom_sf"/>
</dbReference>
<comment type="similarity">
    <text evidence="6">Belongs to the KhpB RNA-binding protein family.</text>
</comment>
<dbReference type="OrthoDB" id="9794483at2"/>
<evidence type="ECO:0000313" key="10">
    <source>
        <dbReference type="Proteomes" id="UP000290106"/>
    </source>
</evidence>
<comment type="subcellular location">
    <subcellularLocation>
        <location evidence="6">Cytoplasm</location>
    </subcellularLocation>
</comment>
<evidence type="ECO:0000256" key="6">
    <source>
        <dbReference type="HAMAP-Rule" id="MF_00867"/>
    </source>
</evidence>
<dbReference type="InterPro" id="IPR032782">
    <property type="entry name" value="KhpB_N"/>
</dbReference>
<evidence type="ECO:0000256" key="1">
    <source>
        <dbReference type="ARBA" id="ARBA00022490"/>
    </source>
</evidence>
<feature type="domain" description="R3H" evidence="8">
    <location>
        <begin position="230"/>
        <end position="296"/>
    </location>
</feature>
<evidence type="ECO:0000256" key="4">
    <source>
        <dbReference type="ARBA" id="ARBA00023186"/>
    </source>
</evidence>
<comment type="domain">
    <text evidence="6">Has an N-terminal Jag-N domain and 2 RNA-binding domains (KH and R3H).</text>
</comment>
<dbReference type="InterPro" id="IPR039247">
    <property type="entry name" value="KhpB"/>
</dbReference>
<dbReference type="InterPro" id="IPR034079">
    <property type="entry name" value="R3H_KhpB"/>
</dbReference>
<keyword evidence="1 6" id="KW-0963">Cytoplasm</keyword>